<dbReference type="PANTHER" id="PTHR12629">
    <property type="entry name" value="DIPHOSPHOINOSITOL POLYPHOSPHATE PHOSPHOHYDROLASE"/>
    <property type="match status" value="1"/>
</dbReference>
<dbReference type="GO" id="GO:0034431">
    <property type="term" value="F:bis(5'-adenosyl)-hexaphosphatase activity"/>
    <property type="evidence" value="ECO:0007669"/>
    <property type="project" value="TreeGrafter"/>
</dbReference>
<evidence type="ECO:0000256" key="2">
    <source>
        <dbReference type="ARBA" id="ARBA00022801"/>
    </source>
</evidence>
<dbReference type="PANTHER" id="PTHR12629:SF0">
    <property type="entry name" value="DIPHOSPHOINOSITOL-POLYPHOSPHATE DIPHOSPHATASE"/>
    <property type="match status" value="1"/>
</dbReference>
<dbReference type="InterPro" id="IPR000086">
    <property type="entry name" value="NUDIX_hydrolase_dom"/>
</dbReference>
<dbReference type="PROSITE" id="PS51462">
    <property type="entry name" value="NUDIX"/>
    <property type="match status" value="1"/>
</dbReference>
<dbReference type="STRING" id="1569628.A0A316UVJ7"/>
<dbReference type="AlphaFoldDB" id="A0A316UVJ7"/>
<dbReference type="OrthoDB" id="2011998at2759"/>
<dbReference type="GO" id="GO:1901911">
    <property type="term" value="P:adenosine 5'-(hexahydrogen pentaphosphate) catabolic process"/>
    <property type="evidence" value="ECO:0007669"/>
    <property type="project" value="TreeGrafter"/>
</dbReference>
<sequence length="171" mass="19274">MGKKDMIAVQPRSVAVCIAYTSSTPPSICLVSSRKHDSRWVLPKGGIESSDADEGTAALRELWEEAGLQAQDGRSTWVGRGHADVVGDMKGHKHSPSKDPKAPTFVPRAVYTPVAVLVDPGLDAKDEWPEAHERERDFVPVEEALQRIEWREDIHELLRRWWEKRRQDESA</sequence>
<dbReference type="GO" id="GO:0034432">
    <property type="term" value="F:bis(5'-adenosyl)-pentaphosphatase activity"/>
    <property type="evidence" value="ECO:0007669"/>
    <property type="project" value="TreeGrafter"/>
</dbReference>
<dbReference type="GeneID" id="37024997"/>
<evidence type="ECO:0000313" key="5">
    <source>
        <dbReference type="EMBL" id="PWN29299.1"/>
    </source>
</evidence>
<protein>
    <submittedName>
        <fullName evidence="5">NUDIX hydrolase</fullName>
    </submittedName>
</protein>
<dbReference type="GO" id="GO:0071543">
    <property type="term" value="P:diphosphoinositol polyphosphate metabolic process"/>
    <property type="evidence" value="ECO:0007669"/>
    <property type="project" value="TreeGrafter"/>
</dbReference>
<evidence type="ECO:0000256" key="1">
    <source>
        <dbReference type="ARBA" id="ARBA00022723"/>
    </source>
</evidence>
<dbReference type="GO" id="GO:0008486">
    <property type="term" value="F:diphosphoinositol-polyphosphate diphosphatase activity"/>
    <property type="evidence" value="ECO:0007669"/>
    <property type="project" value="TreeGrafter"/>
</dbReference>
<dbReference type="GO" id="GO:0000298">
    <property type="term" value="F:endopolyphosphatase activity"/>
    <property type="evidence" value="ECO:0007669"/>
    <property type="project" value="TreeGrafter"/>
</dbReference>
<organism evidence="5 6">
    <name type="scientific">Jaminaea rosea</name>
    <dbReference type="NCBI Taxonomy" id="1569628"/>
    <lineage>
        <taxon>Eukaryota</taxon>
        <taxon>Fungi</taxon>
        <taxon>Dikarya</taxon>
        <taxon>Basidiomycota</taxon>
        <taxon>Ustilaginomycotina</taxon>
        <taxon>Exobasidiomycetes</taxon>
        <taxon>Microstromatales</taxon>
        <taxon>Microstromatales incertae sedis</taxon>
        <taxon>Jaminaea</taxon>
    </lineage>
</organism>
<dbReference type="RefSeq" id="XP_025363911.1">
    <property type="nucleotide sequence ID" value="XM_025503174.1"/>
</dbReference>
<dbReference type="Pfam" id="PF00293">
    <property type="entry name" value="NUDIX"/>
    <property type="match status" value="1"/>
</dbReference>
<evidence type="ECO:0000259" key="4">
    <source>
        <dbReference type="PROSITE" id="PS51462"/>
    </source>
</evidence>
<gene>
    <name evidence="5" type="ORF">BDZ90DRAFT_105031</name>
</gene>
<evidence type="ECO:0000313" key="6">
    <source>
        <dbReference type="Proteomes" id="UP000245884"/>
    </source>
</evidence>
<name>A0A316UVJ7_9BASI</name>
<dbReference type="GO" id="GO:0005737">
    <property type="term" value="C:cytoplasm"/>
    <property type="evidence" value="ECO:0007669"/>
    <property type="project" value="TreeGrafter"/>
</dbReference>
<dbReference type="EMBL" id="KZ819663">
    <property type="protein sequence ID" value="PWN29299.1"/>
    <property type="molecule type" value="Genomic_DNA"/>
</dbReference>
<dbReference type="GO" id="GO:1901907">
    <property type="term" value="P:diadenosine pentaphosphate catabolic process"/>
    <property type="evidence" value="ECO:0007669"/>
    <property type="project" value="TreeGrafter"/>
</dbReference>
<dbReference type="InterPro" id="IPR015797">
    <property type="entry name" value="NUDIX_hydrolase-like_dom_sf"/>
</dbReference>
<dbReference type="GO" id="GO:0046872">
    <property type="term" value="F:metal ion binding"/>
    <property type="evidence" value="ECO:0007669"/>
    <property type="project" value="UniProtKB-KW"/>
</dbReference>
<keyword evidence="2 5" id="KW-0378">Hydrolase</keyword>
<feature type="region of interest" description="Disordered" evidence="3">
    <location>
        <begin position="79"/>
        <end position="104"/>
    </location>
</feature>
<dbReference type="Gene3D" id="3.90.79.10">
    <property type="entry name" value="Nucleoside Triphosphate Pyrophosphohydrolase"/>
    <property type="match status" value="1"/>
</dbReference>
<accession>A0A316UVJ7</accession>
<dbReference type="Proteomes" id="UP000245884">
    <property type="component" value="Unassembled WGS sequence"/>
</dbReference>
<dbReference type="GO" id="GO:1901909">
    <property type="term" value="P:diadenosine hexaphosphate catabolic process"/>
    <property type="evidence" value="ECO:0007669"/>
    <property type="project" value="TreeGrafter"/>
</dbReference>
<reference evidence="5 6" key="1">
    <citation type="journal article" date="2018" name="Mol. Biol. Evol.">
        <title>Broad Genomic Sampling Reveals a Smut Pathogenic Ancestry of the Fungal Clade Ustilaginomycotina.</title>
        <authorList>
            <person name="Kijpornyongpan T."/>
            <person name="Mondo S.J."/>
            <person name="Barry K."/>
            <person name="Sandor L."/>
            <person name="Lee J."/>
            <person name="Lipzen A."/>
            <person name="Pangilinan J."/>
            <person name="LaButti K."/>
            <person name="Hainaut M."/>
            <person name="Henrissat B."/>
            <person name="Grigoriev I.V."/>
            <person name="Spatafora J.W."/>
            <person name="Aime M.C."/>
        </authorList>
    </citation>
    <scope>NUCLEOTIDE SEQUENCE [LARGE SCALE GENOMIC DNA]</scope>
    <source>
        <strain evidence="5 6">MCA 5214</strain>
    </source>
</reference>
<proteinExistence type="predicted"/>
<keyword evidence="1" id="KW-0479">Metal-binding</keyword>
<feature type="domain" description="Nudix hydrolase" evidence="4">
    <location>
        <begin position="10"/>
        <end position="165"/>
    </location>
</feature>
<dbReference type="SUPFAM" id="SSF55811">
    <property type="entry name" value="Nudix"/>
    <property type="match status" value="1"/>
</dbReference>
<dbReference type="GO" id="GO:0005634">
    <property type="term" value="C:nucleus"/>
    <property type="evidence" value="ECO:0007669"/>
    <property type="project" value="TreeGrafter"/>
</dbReference>
<keyword evidence="6" id="KW-1185">Reference proteome</keyword>
<evidence type="ECO:0000256" key="3">
    <source>
        <dbReference type="SAM" id="MobiDB-lite"/>
    </source>
</evidence>
<feature type="compositionally biased region" description="Basic and acidic residues" evidence="3">
    <location>
        <begin position="81"/>
        <end position="101"/>
    </location>
</feature>